<comment type="similarity">
    <text evidence="3">Belongs to the CNOT11 family.</text>
</comment>
<evidence type="ECO:0000256" key="8">
    <source>
        <dbReference type="ARBA" id="ARBA00023163"/>
    </source>
</evidence>
<dbReference type="Proteomes" id="UP000193560">
    <property type="component" value="Unassembled WGS sequence"/>
</dbReference>
<sequence>MLVGKDAESFGTVFRLYKEKNLSTSLFTSACNVFLVFDQTSVVTERLVILYILYAYYADVPLEQNPFLTFFLEFVDQQNVTLLRGDWIEQHFVCAILEGCMDKVESLTPLDVFQQPDVYIPLLHQSPPALEKLKYNVGCLIDHPDLDETPVKTATENDDDDNDDDNLSNANQERRVSHYLILIQNQATKLDQKVIKFLSGLLLQATKRTLTIPENEVLIHAMKLHPYVAGLLPLAPKELPTLIELNHFLAVDLVPILLNGSVTNAYLYFLSQPKITCNSMEVIHHVLTTHHQALPDDFLHTYISNAIRTCELLEGSWQERHVRMVAKFLQSLLDSQILPIADYMIEIKTFCLSYLKIRGVASLFRTVSLEVV</sequence>
<dbReference type="Pfam" id="PF10155">
    <property type="entry name" value="CNOT11"/>
    <property type="match status" value="1"/>
</dbReference>
<evidence type="ECO:0000313" key="11">
    <source>
        <dbReference type="EMBL" id="ORZ15291.1"/>
    </source>
</evidence>
<keyword evidence="6" id="KW-0805">Transcription regulation</keyword>
<organism evidence="11 12">
    <name type="scientific">Absidia repens</name>
    <dbReference type="NCBI Taxonomy" id="90262"/>
    <lineage>
        <taxon>Eukaryota</taxon>
        <taxon>Fungi</taxon>
        <taxon>Fungi incertae sedis</taxon>
        <taxon>Mucoromycota</taxon>
        <taxon>Mucoromycotina</taxon>
        <taxon>Mucoromycetes</taxon>
        <taxon>Mucorales</taxon>
        <taxon>Cunninghamellaceae</taxon>
        <taxon>Absidia</taxon>
    </lineage>
</organism>
<dbReference type="GO" id="GO:0005634">
    <property type="term" value="C:nucleus"/>
    <property type="evidence" value="ECO:0007669"/>
    <property type="project" value="UniProtKB-SubCell"/>
</dbReference>
<comment type="subcellular location">
    <subcellularLocation>
        <location evidence="2">Cytoplasm</location>
    </subcellularLocation>
    <subcellularLocation>
        <location evidence="1">Nucleus</location>
    </subcellularLocation>
</comment>
<evidence type="ECO:0000256" key="4">
    <source>
        <dbReference type="ARBA" id="ARBA00014872"/>
    </source>
</evidence>
<evidence type="ECO:0000256" key="7">
    <source>
        <dbReference type="ARBA" id="ARBA00023158"/>
    </source>
</evidence>
<dbReference type="PANTHER" id="PTHR15975">
    <property type="entry name" value="CCR4-NOT TRANSCRIPTION COMPLEX SUBUNIT 11"/>
    <property type="match status" value="1"/>
</dbReference>
<dbReference type="PANTHER" id="PTHR15975:SF0">
    <property type="entry name" value="CCR4-NOT TRANSCRIPTION COMPLEX SUBUNIT 11"/>
    <property type="match status" value="1"/>
</dbReference>
<evidence type="ECO:0000256" key="2">
    <source>
        <dbReference type="ARBA" id="ARBA00004496"/>
    </source>
</evidence>
<evidence type="ECO:0000256" key="6">
    <source>
        <dbReference type="ARBA" id="ARBA00023015"/>
    </source>
</evidence>
<evidence type="ECO:0000256" key="9">
    <source>
        <dbReference type="ARBA" id="ARBA00023242"/>
    </source>
</evidence>
<keyword evidence="12" id="KW-1185">Reference proteome</keyword>
<dbReference type="EMBL" id="MCGE01000013">
    <property type="protein sequence ID" value="ORZ15291.1"/>
    <property type="molecule type" value="Genomic_DNA"/>
</dbReference>
<evidence type="ECO:0000256" key="3">
    <source>
        <dbReference type="ARBA" id="ARBA00008030"/>
    </source>
</evidence>
<keyword evidence="5" id="KW-0963">Cytoplasm</keyword>
<dbReference type="GO" id="GO:0030014">
    <property type="term" value="C:CCR4-NOT complex"/>
    <property type="evidence" value="ECO:0007669"/>
    <property type="project" value="InterPro"/>
</dbReference>
<dbReference type="PROSITE" id="PS51257">
    <property type="entry name" value="PROKAR_LIPOPROTEIN"/>
    <property type="match status" value="1"/>
</dbReference>
<evidence type="ECO:0000256" key="10">
    <source>
        <dbReference type="SAM" id="MobiDB-lite"/>
    </source>
</evidence>
<evidence type="ECO:0000256" key="5">
    <source>
        <dbReference type="ARBA" id="ARBA00022490"/>
    </source>
</evidence>
<keyword evidence="9" id="KW-0539">Nucleus</keyword>
<evidence type="ECO:0000256" key="1">
    <source>
        <dbReference type="ARBA" id="ARBA00004123"/>
    </source>
</evidence>
<keyword evidence="7" id="KW-0943">RNA-mediated gene silencing</keyword>
<feature type="compositionally biased region" description="Acidic residues" evidence="10">
    <location>
        <begin position="156"/>
        <end position="166"/>
    </location>
</feature>
<dbReference type="GO" id="GO:0031047">
    <property type="term" value="P:regulatory ncRNA-mediated gene silencing"/>
    <property type="evidence" value="ECO:0007669"/>
    <property type="project" value="UniProtKB-KW"/>
</dbReference>
<accession>A0A1X2IF01</accession>
<dbReference type="STRING" id="90262.A0A1X2IF01"/>
<protein>
    <recommendedName>
        <fullName evidence="4">CCR4-NOT transcription complex subunit 11</fullName>
    </recommendedName>
</protein>
<dbReference type="AlphaFoldDB" id="A0A1X2IF01"/>
<reference evidence="11 12" key="1">
    <citation type="submission" date="2016-07" db="EMBL/GenBank/DDBJ databases">
        <title>Pervasive Adenine N6-methylation of Active Genes in Fungi.</title>
        <authorList>
            <consortium name="DOE Joint Genome Institute"/>
            <person name="Mondo S.J."/>
            <person name="Dannebaum R.O."/>
            <person name="Kuo R.C."/>
            <person name="Labutti K."/>
            <person name="Haridas S."/>
            <person name="Kuo A."/>
            <person name="Salamov A."/>
            <person name="Ahrendt S.R."/>
            <person name="Lipzen A."/>
            <person name="Sullivan W."/>
            <person name="Andreopoulos W.B."/>
            <person name="Clum A."/>
            <person name="Lindquist E."/>
            <person name="Daum C."/>
            <person name="Ramamoorthy G.K."/>
            <person name="Gryganskyi A."/>
            <person name="Culley D."/>
            <person name="Magnuson J.K."/>
            <person name="James T.Y."/>
            <person name="O'Malley M.A."/>
            <person name="Stajich J.E."/>
            <person name="Spatafora J.W."/>
            <person name="Visel A."/>
            <person name="Grigoriev I.V."/>
        </authorList>
    </citation>
    <scope>NUCLEOTIDE SEQUENCE [LARGE SCALE GENOMIC DNA]</scope>
    <source>
        <strain evidence="11 12">NRRL 1336</strain>
    </source>
</reference>
<keyword evidence="8" id="KW-0804">Transcription</keyword>
<evidence type="ECO:0000313" key="12">
    <source>
        <dbReference type="Proteomes" id="UP000193560"/>
    </source>
</evidence>
<dbReference type="InterPro" id="IPR019312">
    <property type="entry name" value="CNOT11"/>
</dbReference>
<feature type="region of interest" description="Disordered" evidence="10">
    <location>
        <begin position="148"/>
        <end position="169"/>
    </location>
</feature>
<dbReference type="OrthoDB" id="10265389at2759"/>
<dbReference type="GO" id="GO:0005737">
    <property type="term" value="C:cytoplasm"/>
    <property type="evidence" value="ECO:0007669"/>
    <property type="project" value="UniProtKB-SubCell"/>
</dbReference>
<gene>
    <name evidence="11" type="ORF">BCR42DRAFT_416805</name>
</gene>
<name>A0A1X2IF01_9FUNG</name>
<proteinExistence type="inferred from homology"/>
<comment type="caution">
    <text evidence="11">The sequence shown here is derived from an EMBL/GenBank/DDBJ whole genome shotgun (WGS) entry which is preliminary data.</text>
</comment>